<dbReference type="InterPro" id="IPR051532">
    <property type="entry name" value="Ester_Hydrolysis_Enzymes"/>
</dbReference>
<protein>
    <recommendedName>
        <fullName evidence="1">SGNH hydrolase-type esterase domain-containing protein</fullName>
    </recommendedName>
</protein>
<accession>A0A7X2J233</accession>
<dbReference type="Proteomes" id="UP000448867">
    <property type="component" value="Unassembled WGS sequence"/>
</dbReference>
<dbReference type="PANTHER" id="PTHR30383:SF27">
    <property type="entry name" value="SPORE GERMINATION LIPASE LIPC"/>
    <property type="match status" value="1"/>
</dbReference>
<dbReference type="AlphaFoldDB" id="A0A7X2J233"/>
<gene>
    <name evidence="2" type="ORF">GJU40_18120</name>
</gene>
<name>A0A7X2J233_9BACI</name>
<dbReference type="RefSeq" id="WP_154309497.1">
    <property type="nucleotide sequence ID" value="NZ_WKKI01000057.1"/>
</dbReference>
<dbReference type="PANTHER" id="PTHR30383">
    <property type="entry name" value="THIOESTERASE 1/PROTEASE 1/LYSOPHOSPHOLIPASE L1"/>
    <property type="match status" value="1"/>
</dbReference>
<keyword evidence="3" id="KW-1185">Reference proteome</keyword>
<dbReference type="GO" id="GO:0004622">
    <property type="term" value="F:phosphatidylcholine lysophospholipase activity"/>
    <property type="evidence" value="ECO:0007669"/>
    <property type="project" value="TreeGrafter"/>
</dbReference>
<comment type="caution">
    <text evidence="2">The sequence shown here is derived from an EMBL/GenBank/DDBJ whole genome shotgun (WGS) entry which is preliminary data.</text>
</comment>
<dbReference type="OrthoDB" id="26855at2"/>
<evidence type="ECO:0000313" key="2">
    <source>
        <dbReference type="EMBL" id="MRX74042.1"/>
    </source>
</evidence>
<feature type="domain" description="SGNH hydrolase-type esterase" evidence="1">
    <location>
        <begin position="59"/>
        <end position="246"/>
    </location>
</feature>
<organism evidence="2 3">
    <name type="scientific">Metabacillus lacus</name>
    <dbReference type="NCBI Taxonomy" id="1983721"/>
    <lineage>
        <taxon>Bacteria</taxon>
        <taxon>Bacillati</taxon>
        <taxon>Bacillota</taxon>
        <taxon>Bacilli</taxon>
        <taxon>Bacillales</taxon>
        <taxon>Bacillaceae</taxon>
        <taxon>Metabacillus</taxon>
    </lineage>
</organism>
<dbReference type="Gene3D" id="3.40.50.1110">
    <property type="entry name" value="SGNH hydrolase"/>
    <property type="match status" value="1"/>
</dbReference>
<proteinExistence type="predicted"/>
<sequence length="282" mass="31877">MKHQEAWKYFGMAASAAMVFFGLRQFAPAYQVRQFKKNPQVTGGYLESLERETLYHIGLGDSVARGYGSQRKGFVGIANQLLEQKLNKPFHLENFGKDSITSDKLLSMMTEDHMQVSIGQADIVTINIGGNDILKIAMGKGPMEVITAFRAIKNSYHENITEIVRQVRELNSECIIVLNELYNPVPVTEPHYSASVKLVDIWNAVLYKLAAKDPKIIIIPSARLLLASDRDTWAYDEIHPNDNGNEKMAEMMVQLLLTPPPGRQGINIAERIRKSRRRFQTN</sequence>
<dbReference type="InterPro" id="IPR036514">
    <property type="entry name" value="SGNH_hydro_sf"/>
</dbReference>
<dbReference type="EMBL" id="WKKI01000057">
    <property type="protein sequence ID" value="MRX74042.1"/>
    <property type="molecule type" value="Genomic_DNA"/>
</dbReference>
<dbReference type="Pfam" id="PF13472">
    <property type="entry name" value="Lipase_GDSL_2"/>
    <property type="match status" value="1"/>
</dbReference>
<evidence type="ECO:0000259" key="1">
    <source>
        <dbReference type="Pfam" id="PF13472"/>
    </source>
</evidence>
<reference evidence="2 3" key="1">
    <citation type="submission" date="2019-11" db="EMBL/GenBank/DDBJ databases">
        <title>Bacillus lacus genome.</title>
        <authorList>
            <person name="Allen C.J."/>
            <person name="Newman J.D."/>
        </authorList>
    </citation>
    <scope>NUCLEOTIDE SEQUENCE [LARGE SCALE GENOMIC DNA]</scope>
    <source>
        <strain evidence="2 3">KCTC 33946</strain>
    </source>
</reference>
<dbReference type="InterPro" id="IPR013830">
    <property type="entry name" value="SGNH_hydro"/>
</dbReference>
<evidence type="ECO:0000313" key="3">
    <source>
        <dbReference type="Proteomes" id="UP000448867"/>
    </source>
</evidence>
<dbReference type="SUPFAM" id="SSF52266">
    <property type="entry name" value="SGNH hydrolase"/>
    <property type="match status" value="1"/>
</dbReference>